<reference evidence="1 2" key="1">
    <citation type="journal article" date="2020" name="Mol. Biol. Evol.">
        <title>Distinct Expression and Methylation Patterns for Genes with Different Fates following a Single Whole-Genome Duplication in Flowering Plants.</title>
        <authorList>
            <person name="Shi T."/>
            <person name="Rahmani R.S."/>
            <person name="Gugger P.F."/>
            <person name="Wang M."/>
            <person name="Li H."/>
            <person name="Zhang Y."/>
            <person name="Li Z."/>
            <person name="Wang Q."/>
            <person name="Van de Peer Y."/>
            <person name="Marchal K."/>
            <person name="Chen J."/>
        </authorList>
    </citation>
    <scope>NUCLEOTIDE SEQUENCE [LARGE SCALE GENOMIC DNA]</scope>
    <source>
        <tissue evidence="1">Leaf</tissue>
    </source>
</reference>
<organism evidence="1 2">
    <name type="scientific">Nelumbo nucifera</name>
    <name type="common">Sacred lotus</name>
    <dbReference type="NCBI Taxonomy" id="4432"/>
    <lineage>
        <taxon>Eukaryota</taxon>
        <taxon>Viridiplantae</taxon>
        <taxon>Streptophyta</taxon>
        <taxon>Embryophyta</taxon>
        <taxon>Tracheophyta</taxon>
        <taxon>Spermatophyta</taxon>
        <taxon>Magnoliopsida</taxon>
        <taxon>Proteales</taxon>
        <taxon>Nelumbonaceae</taxon>
        <taxon>Nelumbo</taxon>
    </lineage>
</organism>
<name>A0A822Y7D2_NELNU</name>
<dbReference type="AlphaFoldDB" id="A0A822Y7D2"/>
<proteinExistence type="predicted"/>
<dbReference type="Proteomes" id="UP000607653">
    <property type="component" value="Unassembled WGS sequence"/>
</dbReference>
<comment type="caution">
    <text evidence="1">The sequence shown here is derived from an EMBL/GenBank/DDBJ whole genome shotgun (WGS) entry which is preliminary data.</text>
</comment>
<evidence type="ECO:0000313" key="2">
    <source>
        <dbReference type="Proteomes" id="UP000607653"/>
    </source>
</evidence>
<sequence>MVGLFIYRISCGVEVFSFDYIFTLQGDNLSSDLVFLLYFLMKFYLL</sequence>
<protein>
    <submittedName>
        <fullName evidence="1">Uncharacterized protein</fullName>
    </submittedName>
</protein>
<keyword evidence="2" id="KW-1185">Reference proteome</keyword>
<dbReference type="EMBL" id="DUZY01000002">
    <property type="protein sequence ID" value="DAD27239.1"/>
    <property type="molecule type" value="Genomic_DNA"/>
</dbReference>
<evidence type="ECO:0000313" key="1">
    <source>
        <dbReference type="EMBL" id="DAD27239.1"/>
    </source>
</evidence>
<gene>
    <name evidence="1" type="ORF">HUJ06_028707</name>
</gene>
<accession>A0A822Y7D2</accession>